<gene>
    <name evidence="2" type="ORF">SAMN05192563_1001534</name>
</gene>
<keyword evidence="2" id="KW-0862">Zinc</keyword>
<sequence>MFVAEAPPLPSMNAPLDIVPAAPVTCDLAAGSGVADVCRARARASSSGVSAAAPKEAVPPHLPREERVLEPDSTCPKCNNAMELLGEDVSEQLARVTAMFKVIRRIRRKRICTGCGHIVQPPMPGLPIERSIAHPSLLADIVVAYAAFRTMPHSRQRWETYDFVPSFARHSSGL</sequence>
<dbReference type="InterPro" id="IPR052344">
    <property type="entry name" value="Transposase-related"/>
</dbReference>
<keyword evidence="2" id="KW-0479">Metal-binding</keyword>
<reference evidence="2 3" key="1">
    <citation type="submission" date="2016-10" db="EMBL/GenBank/DDBJ databases">
        <authorList>
            <person name="de Groot N.N."/>
        </authorList>
    </citation>
    <scope>NUCLEOTIDE SEQUENCE [LARGE SCALE GENOMIC DNA]</scope>
    <source>
        <strain evidence="2 3">LMG 27731</strain>
    </source>
</reference>
<accession>A0A1I6YJF1</accession>
<name>A0A1I6YJF1_9BURK</name>
<dbReference type="PANTHER" id="PTHR33678">
    <property type="entry name" value="BLL1576 PROTEIN"/>
    <property type="match status" value="1"/>
</dbReference>
<dbReference type="AlphaFoldDB" id="A0A1I6YJF1"/>
<proteinExistence type="predicted"/>
<evidence type="ECO:0000313" key="2">
    <source>
        <dbReference type="EMBL" id="SFT50626.1"/>
    </source>
</evidence>
<dbReference type="PANTHER" id="PTHR33678:SF1">
    <property type="entry name" value="BLL1576 PROTEIN"/>
    <property type="match status" value="1"/>
</dbReference>
<keyword evidence="2" id="KW-0863">Zinc-finger</keyword>
<dbReference type="EMBL" id="FPBH01000001">
    <property type="protein sequence ID" value="SFT50626.1"/>
    <property type="molecule type" value="Genomic_DNA"/>
</dbReference>
<evidence type="ECO:0000259" key="1">
    <source>
        <dbReference type="Pfam" id="PF13005"/>
    </source>
</evidence>
<protein>
    <submittedName>
        <fullName evidence="2">Zinc-finger binding domain of transposase IS66</fullName>
    </submittedName>
</protein>
<organism evidence="2 3">
    <name type="scientific">Paraburkholderia aspalathi</name>
    <dbReference type="NCBI Taxonomy" id="1324617"/>
    <lineage>
        <taxon>Bacteria</taxon>
        <taxon>Pseudomonadati</taxon>
        <taxon>Pseudomonadota</taxon>
        <taxon>Betaproteobacteria</taxon>
        <taxon>Burkholderiales</taxon>
        <taxon>Burkholderiaceae</taxon>
        <taxon>Paraburkholderia</taxon>
    </lineage>
</organism>
<feature type="domain" description="Transposase IS66 zinc-finger binding" evidence="1">
    <location>
        <begin position="73"/>
        <end position="116"/>
    </location>
</feature>
<evidence type="ECO:0000313" key="3">
    <source>
        <dbReference type="Proteomes" id="UP000198844"/>
    </source>
</evidence>
<dbReference type="InterPro" id="IPR024474">
    <property type="entry name" value="Znf_dom_IS66"/>
</dbReference>
<dbReference type="Pfam" id="PF13005">
    <property type="entry name" value="zf-IS66"/>
    <property type="match status" value="1"/>
</dbReference>
<dbReference type="GO" id="GO:0008270">
    <property type="term" value="F:zinc ion binding"/>
    <property type="evidence" value="ECO:0007669"/>
    <property type="project" value="UniProtKB-KW"/>
</dbReference>
<dbReference type="Proteomes" id="UP000198844">
    <property type="component" value="Unassembled WGS sequence"/>
</dbReference>